<keyword evidence="2" id="KW-0732">Signal</keyword>
<organism evidence="3 4">
    <name type="scientific">Amycolatopsis samaneae</name>
    <dbReference type="NCBI Taxonomy" id="664691"/>
    <lineage>
        <taxon>Bacteria</taxon>
        <taxon>Bacillati</taxon>
        <taxon>Actinomycetota</taxon>
        <taxon>Actinomycetes</taxon>
        <taxon>Pseudonocardiales</taxon>
        <taxon>Pseudonocardiaceae</taxon>
        <taxon>Amycolatopsis</taxon>
    </lineage>
</organism>
<comment type="caution">
    <text evidence="3">The sequence shown here is derived from an EMBL/GenBank/DDBJ whole genome shotgun (WGS) entry which is preliminary data.</text>
</comment>
<accession>A0ABW5GRR3</accession>
<feature type="signal peptide" evidence="2">
    <location>
        <begin position="1"/>
        <end position="27"/>
    </location>
</feature>
<feature type="chain" id="PRO_5046637066" evidence="2">
    <location>
        <begin position="28"/>
        <end position="366"/>
    </location>
</feature>
<feature type="region of interest" description="Disordered" evidence="1">
    <location>
        <begin position="25"/>
        <end position="44"/>
    </location>
</feature>
<gene>
    <name evidence="3" type="ORF">ACFSYJ_33090</name>
</gene>
<name>A0ABW5GRR3_9PSEU</name>
<reference evidence="4" key="1">
    <citation type="journal article" date="2019" name="Int. J. Syst. Evol. Microbiol.">
        <title>The Global Catalogue of Microorganisms (GCM) 10K type strain sequencing project: providing services to taxonomists for standard genome sequencing and annotation.</title>
        <authorList>
            <consortium name="The Broad Institute Genomics Platform"/>
            <consortium name="The Broad Institute Genome Sequencing Center for Infectious Disease"/>
            <person name="Wu L."/>
            <person name="Ma J."/>
        </authorList>
    </citation>
    <scope>NUCLEOTIDE SEQUENCE [LARGE SCALE GENOMIC DNA]</scope>
    <source>
        <strain evidence="4">CGMCC 4.7643</strain>
    </source>
</reference>
<dbReference type="EMBL" id="JBHUKU010000021">
    <property type="protein sequence ID" value="MFD2463489.1"/>
    <property type="molecule type" value="Genomic_DNA"/>
</dbReference>
<keyword evidence="4" id="KW-1185">Reference proteome</keyword>
<protein>
    <submittedName>
        <fullName evidence="3">Uncharacterized protein</fullName>
    </submittedName>
</protein>
<evidence type="ECO:0000256" key="2">
    <source>
        <dbReference type="SAM" id="SignalP"/>
    </source>
</evidence>
<sequence>MGSTTRRVAVVAALATAILGGMSSAEAATRSATGPTAAPGTGNRVTAKARAGGVYAVQGNADGTWGPATPLPGPDGSPLAAGSVSATTMPDGSVQVVATDPACGLCYQNRLVDGTWTGWQTLNAPDGSAVFAANEVAIAGLTDGSSVVLATDQNHVLYHRIQDPDGIWSDWRAIPGEGRDAPTIQVTSPTVVGRPDGSYLMAALEGGRLLLEQPGTLDGGLTWWRVVPGLSPDLPFEGDAVSVTQLADGSSHYLATYRRRTSTLPPGALFQSTGDFRQFAMVPGRDGAAAFIGAAVSMTPLADGSTQFLATDRTTHYVYRNVRRPDGTLGGWQPVPGPGGDGTNVPVNAVSGTGMPDGTTQLIEAT</sequence>
<dbReference type="Gene3D" id="2.120.10.70">
    <property type="entry name" value="Fucose-specific lectin"/>
    <property type="match status" value="1"/>
</dbReference>
<evidence type="ECO:0000313" key="4">
    <source>
        <dbReference type="Proteomes" id="UP001597419"/>
    </source>
</evidence>
<evidence type="ECO:0000313" key="3">
    <source>
        <dbReference type="EMBL" id="MFD2463489.1"/>
    </source>
</evidence>
<dbReference type="Proteomes" id="UP001597419">
    <property type="component" value="Unassembled WGS sequence"/>
</dbReference>
<dbReference type="SUPFAM" id="SSF89372">
    <property type="entry name" value="Fucose-specific lectin"/>
    <property type="match status" value="1"/>
</dbReference>
<dbReference type="RefSeq" id="WP_345400344.1">
    <property type="nucleotide sequence ID" value="NZ_BAABHG010000011.1"/>
</dbReference>
<proteinExistence type="predicted"/>
<evidence type="ECO:0000256" key="1">
    <source>
        <dbReference type="SAM" id="MobiDB-lite"/>
    </source>
</evidence>